<organism evidence="7 8">
    <name type="scientific">Ottowia flava</name>
    <dbReference type="NCBI Taxonomy" id="2675430"/>
    <lineage>
        <taxon>Bacteria</taxon>
        <taxon>Pseudomonadati</taxon>
        <taxon>Pseudomonadota</taxon>
        <taxon>Betaproteobacteria</taxon>
        <taxon>Burkholderiales</taxon>
        <taxon>Comamonadaceae</taxon>
        <taxon>Ottowia</taxon>
    </lineage>
</organism>
<keyword evidence="5 6" id="KW-0472">Membrane</keyword>
<keyword evidence="8" id="KW-1185">Reference proteome</keyword>
<feature type="transmembrane region" description="Helical" evidence="6">
    <location>
        <begin position="69"/>
        <end position="88"/>
    </location>
</feature>
<evidence type="ECO:0000256" key="4">
    <source>
        <dbReference type="ARBA" id="ARBA00022989"/>
    </source>
</evidence>
<evidence type="ECO:0000313" key="8">
    <source>
        <dbReference type="Proteomes" id="UP001597304"/>
    </source>
</evidence>
<name>A0ABW4KTG4_9BURK</name>
<evidence type="ECO:0000313" key="7">
    <source>
        <dbReference type="EMBL" id="MFD1710529.1"/>
    </source>
</evidence>
<dbReference type="RefSeq" id="WP_147912651.1">
    <property type="nucleotide sequence ID" value="NZ_JBHUEJ010000016.1"/>
</dbReference>
<evidence type="ECO:0000256" key="5">
    <source>
        <dbReference type="ARBA" id="ARBA00023136"/>
    </source>
</evidence>
<evidence type="ECO:0000256" key="2">
    <source>
        <dbReference type="ARBA" id="ARBA00022475"/>
    </source>
</evidence>
<evidence type="ECO:0000256" key="6">
    <source>
        <dbReference type="SAM" id="Phobius"/>
    </source>
</evidence>
<dbReference type="Proteomes" id="UP001597304">
    <property type="component" value="Unassembled WGS sequence"/>
</dbReference>
<dbReference type="InterPro" id="IPR005171">
    <property type="entry name" value="Cyt_c_oxidase_su4_prok"/>
</dbReference>
<keyword evidence="2" id="KW-1003">Cell membrane</keyword>
<evidence type="ECO:0000256" key="1">
    <source>
        <dbReference type="ARBA" id="ARBA00004651"/>
    </source>
</evidence>
<feature type="transmembrane region" description="Helical" evidence="6">
    <location>
        <begin position="37"/>
        <end position="57"/>
    </location>
</feature>
<keyword evidence="4 6" id="KW-1133">Transmembrane helix</keyword>
<keyword evidence="3 6" id="KW-0812">Transmembrane</keyword>
<comment type="caution">
    <text evidence="7">The sequence shown here is derived from an EMBL/GenBank/DDBJ whole genome shotgun (WGS) entry which is preliminary data.</text>
</comment>
<feature type="transmembrane region" description="Helical" evidence="6">
    <location>
        <begin position="6"/>
        <end position="25"/>
    </location>
</feature>
<reference evidence="8" key="1">
    <citation type="journal article" date="2019" name="Int. J. Syst. Evol. Microbiol.">
        <title>The Global Catalogue of Microorganisms (GCM) 10K type strain sequencing project: providing services to taxonomists for standard genome sequencing and annotation.</title>
        <authorList>
            <consortium name="The Broad Institute Genomics Platform"/>
            <consortium name="The Broad Institute Genome Sequencing Center for Infectious Disease"/>
            <person name="Wu L."/>
            <person name="Ma J."/>
        </authorList>
    </citation>
    <scope>NUCLEOTIDE SEQUENCE [LARGE SCALE GENOMIC DNA]</scope>
    <source>
        <strain evidence="8">LMG 29247</strain>
    </source>
</reference>
<comment type="subcellular location">
    <subcellularLocation>
        <location evidence="1">Cell membrane</location>
        <topology evidence="1">Multi-pass membrane protein</topology>
    </subcellularLocation>
</comment>
<gene>
    <name evidence="7" type="ORF">ACFSF0_07915</name>
</gene>
<protein>
    <submittedName>
        <fullName evidence="7">Cytochrome C oxidase subunit IV family protein</fullName>
    </submittedName>
</protein>
<evidence type="ECO:0000256" key="3">
    <source>
        <dbReference type="ARBA" id="ARBA00022692"/>
    </source>
</evidence>
<proteinExistence type="predicted"/>
<accession>A0ABW4KTG4</accession>
<dbReference type="EMBL" id="JBHUEJ010000016">
    <property type="protein sequence ID" value="MFD1710529.1"/>
    <property type="molecule type" value="Genomic_DNA"/>
</dbReference>
<sequence>MKPTHWLNLVWLLLLAATGFTAWLGSSGALRQSSLPLMALVFGLAWFKGLGVVLAFMELGHAPPLWRRLLMGTLALVVALILVAYAVAI</sequence>
<dbReference type="Pfam" id="PF03626">
    <property type="entry name" value="COX4_pro"/>
    <property type="match status" value="1"/>
</dbReference>